<evidence type="ECO:0000256" key="1">
    <source>
        <dbReference type="SAM" id="MobiDB-lite"/>
    </source>
</evidence>
<dbReference type="AlphaFoldDB" id="A0A8X6FUX6"/>
<name>A0A8X6FUX6_TRICU</name>
<sequence length="124" mass="14489">MTPQSLLDKERGSWPRRLFSLPSPSPHPFEFLKGRLQVWYKEISLESLQQGNQNYGFASSNNGYGRPRNSQRNRKSNFRRGHQSRRPAQSPAQYQYITLLNLLQFFPQVLPKEIEIFTDTSTTT</sequence>
<accession>A0A8X6FUX6</accession>
<evidence type="ECO:0000313" key="3">
    <source>
        <dbReference type="Proteomes" id="UP000887116"/>
    </source>
</evidence>
<gene>
    <name evidence="2" type="ORF">TNCT_575751</name>
</gene>
<comment type="caution">
    <text evidence="2">The sequence shown here is derived from an EMBL/GenBank/DDBJ whole genome shotgun (WGS) entry which is preliminary data.</text>
</comment>
<keyword evidence="3" id="KW-1185">Reference proteome</keyword>
<feature type="compositionally biased region" description="Polar residues" evidence="1">
    <location>
        <begin position="54"/>
        <end position="63"/>
    </location>
</feature>
<dbReference type="Proteomes" id="UP000887116">
    <property type="component" value="Unassembled WGS sequence"/>
</dbReference>
<feature type="region of interest" description="Disordered" evidence="1">
    <location>
        <begin position="54"/>
        <end position="90"/>
    </location>
</feature>
<proteinExistence type="predicted"/>
<dbReference type="EMBL" id="BMAO01003668">
    <property type="protein sequence ID" value="GFQ89381.1"/>
    <property type="molecule type" value="Genomic_DNA"/>
</dbReference>
<organism evidence="2 3">
    <name type="scientific">Trichonephila clavata</name>
    <name type="common">Joro spider</name>
    <name type="synonym">Nephila clavata</name>
    <dbReference type="NCBI Taxonomy" id="2740835"/>
    <lineage>
        <taxon>Eukaryota</taxon>
        <taxon>Metazoa</taxon>
        <taxon>Ecdysozoa</taxon>
        <taxon>Arthropoda</taxon>
        <taxon>Chelicerata</taxon>
        <taxon>Arachnida</taxon>
        <taxon>Araneae</taxon>
        <taxon>Araneomorphae</taxon>
        <taxon>Entelegynae</taxon>
        <taxon>Araneoidea</taxon>
        <taxon>Nephilidae</taxon>
        <taxon>Trichonephila</taxon>
    </lineage>
</organism>
<feature type="compositionally biased region" description="Basic residues" evidence="1">
    <location>
        <begin position="69"/>
        <end position="85"/>
    </location>
</feature>
<reference evidence="2" key="1">
    <citation type="submission" date="2020-07" db="EMBL/GenBank/DDBJ databases">
        <title>Multicomponent nature underlies the extraordinary mechanical properties of spider dragline silk.</title>
        <authorList>
            <person name="Kono N."/>
            <person name="Nakamura H."/>
            <person name="Mori M."/>
            <person name="Yoshida Y."/>
            <person name="Ohtoshi R."/>
            <person name="Malay A.D."/>
            <person name="Moran D.A.P."/>
            <person name="Tomita M."/>
            <person name="Numata K."/>
            <person name="Arakawa K."/>
        </authorList>
    </citation>
    <scope>NUCLEOTIDE SEQUENCE</scope>
</reference>
<protein>
    <submittedName>
        <fullName evidence="2">Uncharacterized protein</fullName>
    </submittedName>
</protein>
<evidence type="ECO:0000313" key="2">
    <source>
        <dbReference type="EMBL" id="GFQ89381.1"/>
    </source>
</evidence>